<proteinExistence type="predicted"/>
<dbReference type="KEGG" id="hro:HELRODRAFT_170039"/>
<feature type="compositionally biased region" description="Basic and acidic residues" evidence="1">
    <location>
        <begin position="44"/>
        <end position="54"/>
    </location>
</feature>
<reference evidence="4" key="1">
    <citation type="submission" date="2012-12" db="EMBL/GenBank/DDBJ databases">
        <authorList>
            <person name="Hellsten U."/>
            <person name="Grimwood J."/>
            <person name="Chapman J.A."/>
            <person name="Shapiro H."/>
            <person name="Aerts A."/>
            <person name="Otillar R.P."/>
            <person name="Terry A.Y."/>
            <person name="Boore J.L."/>
            <person name="Simakov O."/>
            <person name="Marletaz F."/>
            <person name="Cho S.-J."/>
            <person name="Edsinger-Gonzales E."/>
            <person name="Havlak P."/>
            <person name="Kuo D.-H."/>
            <person name="Larsson T."/>
            <person name="Lv J."/>
            <person name="Arendt D."/>
            <person name="Savage R."/>
            <person name="Osoegawa K."/>
            <person name="de Jong P."/>
            <person name="Lindberg D.R."/>
            <person name="Seaver E.C."/>
            <person name="Weisblat D.A."/>
            <person name="Putnam N.H."/>
            <person name="Grigoriev I.V."/>
            <person name="Rokhsar D.S."/>
        </authorList>
    </citation>
    <scope>NUCLEOTIDE SEQUENCE</scope>
</reference>
<evidence type="ECO:0000313" key="3">
    <source>
        <dbReference type="EnsemblMetazoa" id="HelroP170039"/>
    </source>
</evidence>
<organism evidence="3 4">
    <name type="scientific">Helobdella robusta</name>
    <name type="common">Californian leech</name>
    <dbReference type="NCBI Taxonomy" id="6412"/>
    <lineage>
        <taxon>Eukaryota</taxon>
        <taxon>Metazoa</taxon>
        <taxon>Spiralia</taxon>
        <taxon>Lophotrochozoa</taxon>
        <taxon>Annelida</taxon>
        <taxon>Clitellata</taxon>
        <taxon>Hirudinea</taxon>
        <taxon>Rhynchobdellida</taxon>
        <taxon>Glossiphoniidae</taxon>
        <taxon>Helobdella</taxon>
    </lineage>
</organism>
<dbReference type="AlphaFoldDB" id="T1F2K3"/>
<gene>
    <name evidence="3" type="primary">20203052</name>
    <name evidence="2" type="ORF">HELRODRAFT_170039</name>
</gene>
<reference evidence="2 4" key="2">
    <citation type="journal article" date="2013" name="Nature">
        <title>Insights into bilaterian evolution from three spiralian genomes.</title>
        <authorList>
            <person name="Simakov O."/>
            <person name="Marletaz F."/>
            <person name="Cho S.J."/>
            <person name="Edsinger-Gonzales E."/>
            <person name="Havlak P."/>
            <person name="Hellsten U."/>
            <person name="Kuo D.H."/>
            <person name="Larsson T."/>
            <person name="Lv J."/>
            <person name="Arendt D."/>
            <person name="Savage R."/>
            <person name="Osoegawa K."/>
            <person name="de Jong P."/>
            <person name="Grimwood J."/>
            <person name="Chapman J.A."/>
            <person name="Shapiro H."/>
            <person name="Aerts A."/>
            <person name="Otillar R.P."/>
            <person name="Terry A.Y."/>
            <person name="Boore J.L."/>
            <person name="Grigoriev I.V."/>
            <person name="Lindberg D.R."/>
            <person name="Seaver E.C."/>
            <person name="Weisblat D.A."/>
            <person name="Putnam N.H."/>
            <person name="Rokhsar D.S."/>
        </authorList>
    </citation>
    <scope>NUCLEOTIDE SEQUENCE</scope>
</reference>
<dbReference type="RefSeq" id="XP_009014113.1">
    <property type="nucleotide sequence ID" value="XM_009015865.1"/>
</dbReference>
<keyword evidence="4" id="KW-1185">Reference proteome</keyword>
<dbReference type="EMBL" id="KB096183">
    <property type="protein sequence ID" value="ESO07502.1"/>
    <property type="molecule type" value="Genomic_DNA"/>
</dbReference>
<reference evidence="3" key="3">
    <citation type="submission" date="2015-06" db="UniProtKB">
        <authorList>
            <consortium name="EnsemblMetazoa"/>
        </authorList>
    </citation>
    <scope>IDENTIFICATION</scope>
</reference>
<feature type="compositionally biased region" description="Basic and acidic residues" evidence="1">
    <location>
        <begin position="24"/>
        <end position="34"/>
    </location>
</feature>
<protein>
    <submittedName>
        <fullName evidence="2 3">Uncharacterized protein</fullName>
    </submittedName>
</protein>
<accession>T1F2K3</accession>
<dbReference type="InParanoid" id="T1F2K3"/>
<dbReference type="CTD" id="20203052"/>
<evidence type="ECO:0000256" key="1">
    <source>
        <dbReference type="SAM" id="MobiDB-lite"/>
    </source>
</evidence>
<dbReference type="EnsemblMetazoa" id="HelroT170039">
    <property type="protein sequence ID" value="HelroP170039"/>
    <property type="gene ID" value="HelroG170039"/>
</dbReference>
<evidence type="ECO:0000313" key="4">
    <source>
        <dbReference type="Proteomes" id="UP000015101"/>
    </source>
</evidence>
<dbReference type="HOGENOM" id="CLU_1483549_0_0_1"/>
<dbReference type="EMBL" id="AMQM01003465">
    <property type="status" value="NOT_ANNOTATED_CDS"/>
    <property type="molecule type" value="Genomic_DNA"/>
</dbReference>
<sequence>MHVHKRLNPALNPATESGQGRIWPDLKKRPDFGRGRTSLVELGGGEHNEPERRQAASSKHWKRAVSSSRHDCAQLLDGKINAPFIFNKFNTHFHIMSNTSEPTCIRMTKMTVKNDSRSTVDIKYYVTGNKNQADASNQAYPQGQALHQQNDHLLYAFSQSSPHSRQLSRSLFYIGLFFIMLK</sequence>
<evidence type="ECO:0000313" key="2">
    <source>
        <dbReference type="EMBL" id="ESO07502.1"/>
    </source>
</evidence>
<dbReference type="GeneID" id="20203052"/>
<feature type="region of interest" description="Disordered" evidence="1">
    <location>
        <begin position="1"/>
        <end position="62"/>
    </location>
</feature>
<name>T1F2K3_HELRO</name>
<dbReference type="Proteomes" id="UP000015101">
    <property type="component" value="Unassembled WGS sequence"/>
</dbReference>